<dbReference type="RefSeq" id="WP_319943312.1">
    <property type="nucleotide sequence ID" value="NZ_WEGI01000009.1"/>
</dbReference>
<dbReference type="SUPFAM" id="SSF51735">
    <property type="entry name" value="NAD(P)-binding Rossmann-fold domains"/>
    <property type="match status" value="1"/>
</dbReference>
<dbReference type="Gene3D" id="3.40.50.720">
    <property type="entry name" value="NAD(P)-binding Rossmann-like Domain"/>
    <property type="match status" value="1"/>
</dbReference>
<evidence type="ECO:0000313" key="4">
    <source>
        <dbReference type="Proteomes" id="UP000431401"/>
    </source>
</evidence>
<dbReference type="Proteomes" id="UP000431401">
    <property type="component" value="Unassembled WGS sequence"/>
</dbReference>
<dbReference type="SUPFAM" id="SSF48179">
    <property type="entry name" value="6-phosphogluconate dehydrogenase C-terminal domain-like"/>
    <property type="match status" value="1"/>
</dbReference>
<feature type="domain" description="Ketopantoate reductase N-terminal" evidence="1">
    <location>
        <begin position="5"/>
        <end position="154"/>
    </location>
</feature>
<evidence type="ECO:0000259" key="2">
    <source>
        <dbReference type="Pfam" id="PF08546"/>
    </source>
</evidence>
<dbReference type="InterPro" id="IPR013328">
    <property type="entry name" value="6PGD_dom2"/>
</dbReference>
<feature type="domain" description="Ketopantoate reductase C-terminal" evidence="2">
    <location>
        <begin position="219"/>
        <end position="314"/>
    </location>
</feature>
<organism evidence="3 4">
    <name type="scientific">Nocardia aurantia</name>
    <dbReference type="NCBI Taxonomy" id="2585199"/>
    <lineage>
        <taxon>Bacteria</taxon>
        <taxon>Bacillati</taxon>
        <taxon>Actinomycetota</taxon>
        <taxon>Actinomycetes</taxon>
        <taxon>Mycobacteriales</taxon>
        <taxon>Nocardiaceae</taxon>
        <taxon>Nocardia</taxon>
    </lineage>
</organism>
<dbReference type="EMBL" id="WEGI01000009">
    <property type="protein sequence ID" value="MQY28733.1"/>
    <property type="molecule type" value="Genomic_DNA"/>
</dbReference>
<sequence>MTRYVIVGAGAVGACLAVELGDRGHEVLLIARGATLEHLAAQPLSYHTHAGAREVRLPVAAIGDELNLRLGDILVLAVKTQDVAGAAAELAWRDVSDRRGGVLGPAAELVPIVTVQNGLDAERAAARWFDTVIGAVFMISAQYARVGEVRVGGYPAIGAAIAGVAAGDPGTGAQALKTFVADLRAANFGIEPVADVRAYKAAKILHSVRNGVEVLAGDRPVKQAVGDALTAEARRVLAAAGIEHRETGDLILDPDQESFSAGSGVQRDRQSTWQSFARGAGGHEADYLNGEIALLARLHGVDAPLNTRLQQLLGRAARRGGGLEQPGLELLVEQLPGD</sequence>
<proteinExistence type="predicted"/>
<dbReference type="PROSITE" id="PS51257">
    <property type="entry name" value="PROKAR_LIPOPROTEIN"/>
    <property type="match status" value="1"/>
</dbReference>
<dbReference type="InterPro" id="IPR036291">
    <property type="entry name" value="NAD(P)-bd_dom_sf"/>
</dbReference>
<dbReference type="InterPro" id="IPR013332">
    <property type="entry name" value="KPR_N"/>
</dbReference>
<dbReference type="InterPro" id="IPR013752">
    <property type="entry name" value="KPA_reductase"/>
</dbReference>
<evidence type="ECO:0000313" key="3">
    <source>
        <dbReference type="EMBL" id="MQY28733.1"/>
    </source>
</evidence>
<reference evidence="3 4" key="1">
    <citation type="submission" date="2019-10" db="EMBL/GenBank/DDBJ databases">
        <title>Nocardia macrotermitis sp. nov. and Nocardia aurantia sp. nov., isolated from the gut of fungus growing-termite Macrotermes natalensis.</title>
        <authorList>
            <person name="Benndorf R."/>
            <person name="Schwitalla J."/>
            <person name="Martin K."/>
            <person name="De Beer W."/>
            <person name="Kaster A.-K."/>
            <person name="Vollmers J."/>
            <person name="Poulsen M."/>
            <person name="Beemelmanns C."/>
        </authorList>
    </citation>
    <scope>NUCLEOTIDE SEQUENCE [LARGE SCALE GENOMIC DNA]</scope>
    <source>
        <strain evidence="3 4">RB56</strain>
    </source>
</reference>
<keyword evidence="4" id="KW-1185">Reference proteome</keyword>
<dbReference type="Pfam" id="PF02558">
    <property type="entry name" value="ApbA"/>
    <property type="match status" value="1"/>
</dbReference>
<gene>
    <name evidence="3" type="ORF">NRB56_43170</name>
</gene>
<evidence type="ECO:0000259" key="1">
    <source>
        <dbReference type="Pfam" id="PF02558"/>
    </source>
</evidence>
<accession>A0A7K0DSI7</accession>
<dbReference type="Gene3D" id="1.10.1040.10">
    <property type="entry name" value="N-(1-d-carboxylethyl)-l-norvaline Dehydrogenase, domain 2"/>
    <property type="match status" value="1"/>
</dbReference>
<comment type="caution">
    <text evidence="3">The sequence shown here is derived from an EMBL/GenBank/DDBJ whole genome shotgun (WGS) entry which is preliminary data.</text>
</comment>
<name>A0A7K0DSI7_9NOCA</name>
<protein>
    <recommendedName>
        <fullName evidence="5">2-dehydropantoate 2-reductase</fullName>
    </recommendedName>
</protein>
<evidence type="ECO:0008006" key="5">
    <source>
        <dbReference type="Google" id="ProtNLM"/>
    </source>
</evidence>
<dbReference type="AlphaFoldDB" id="A0A7K0DSI7"/>
<dbReference type="Pfam" id="PF08546">
    <property type="entry name" value="ApbA_C"/>
    <property type="match status" value="1"/>
</dbReference>
<dbReference type="SUPFAM" id="SSF51971">
    <property type="entry name" value="Nucleotide-binding domain"/>
    <property type="match status" value="1"/>
</dbReference>
<dbReference type="InterPro" id="IPR008927">
    <property type="entry name" value="6-PGluconate_DH-like_C_sf"/>
</dbReference>